<dbReference type="GO" id="GO:0009032">
    <property type="term" value="F:thymidine phosphorylase activity"/>
    <property type="evidence" value="ECO:0007669"/>
    <property type="project" value="UniProtKB-EC"/>
</dbReference>
<dbReference type="GO" id="GO:0006206">
    <property type="term" value="P:pyrimidine nucleobase metabolic process"/>
    <property type="evidence" value="ECO:0007669"/>
    <property type="project" value="InterPro"/>
</dbReference>
<dbReference type="NCBIfam" id="TIGR02644">
    <property type="entry name" value="Y_phosphoryl"/>
    <property type="match status" value="1"/>
</dbReference>
<dbReference type="SMART" id="SM00941">
    <property type="entry name" value="PYNP_C"/>
    <property type="match status" value="1"/>
</dbReference>
<dbReference type="GO" id="GO:0005829">
    <property type="term" value="C:cytosol"/>
    <property type="evidence" value="ECO:0007669"/>
    <property type="project" value="TreeGrafter"/>
</dbReference>
<comment type="similarity">
    <text evidence="1">Belongs to the thymidine/pyrimidine-nucleoside phosphorylase family.</text>
</comment>
<dbReference type="Pfam" id="PF07831">
    <property type="entry name" value="PYNP_C"/>
    <property type="match status" value="1"/>
</dbReference>
<dbReference type="PROSITE" id="PS00647">
    <property type="entry name" value="THYMID_PHOSPHORYLASE"/>
    <property type="match status" value="1"/>
</dbReference>
<dbReference type="AlphaFoldDB" id="A0A1D8AS27"/>
<feature type="domain" description="Pyrimidine nucleoside phosphorylase C-terminal" evidence="7">
    <location>
        <begin position="350"/>
        <end position="424"/>
    </location>
</feature>
<proteinExistence type="inferred from homology"/>
<dbReference type="OrthoDB" id="9763887at2"/>
<dbReference type="InterPro" id="IPR018090">
    <property type="entry name" value="Pyrmidine_PPas_bac/euk"/>
</dbReference>
<dbReference type="InterPro" id="IPR036320">
    <property type="entry name" value="Glycosyl_Trfase_fam3_N_dom_sf"/>
</dbReference>
<dbReference type="EC" id="2.4.2.4" evidence="3"/>
<dbReference type="GO" id="GO:0004645">
    <property type="term" value="F:1,4-alpha-oligoglucan phosphorylase activity"/>
    <property type="evidence" value="ECO:0007669"/>
    <property type="project" value="InterPro"/>
</dbReference>
<dbReference type="PATRIC" id="fig|1838286.3.peg.763"/>
<dbReference type="NCBIfam" id="NF004490">
    <property type="entry name" value="PRK05820.1"/>
    <property type="match status" value="1"/>
</dbReference>
<accession>A0A1D8AS27</accession>
<dbReference type="EMBL" id="CP016094">
    <property type="protein sequence ID" value="AOS43704.1"/>
    <property type="molecule type" value="Genomic_DNA"/>
</dbReference>
<keyword evidence="9" id="KW-1185">Reference proteome</keyword>
<evidence type="ECO:0000256" key="2">
    <source>
        <dbReference type="ARBA" id="ARBA00011738"/>
    </source>
</evidence>
<gene>
    <name evidence="8" type="primary">pdp_1</name>
    <name evidence="8" type="ORF">Verru16b_00757</name>
</gene>
<dbReference type="InterPro" id="IPR017872">
    <property type="entry name" value="Pyrmidine_PPase_CS"/>
</dbReference>
<dbReference type="RefSeq" id="WP_069961032.1">
    <property type="nucleotide sequence ID" value="NZ_CP016094.1"/>
</dbReference>
<dbReference type="Proteomes" id="UP000095228">
    <property type="component" value="Chromosome"/>
</dbReference>
<dbReference type="InterPro" id="IPR036566">
    <property type="entry name" value="PYNP-like_C_sf"/>
</dbReference>
<dbReference type="Gene3D" id="3.90.1170.30">
    <property type="entry name" value="Pyrimidine nucleoside phosphorylase-like, C-terminal domain"/>
    <property type="match status" value="1"/>
</dbReference>
<dbReference type="PIRSF" id="PIRSF000478">
    <property type="entry name" value="TP_PyNP"/>
    <property type="match status" value="1"/>
</dbReference>
<dbReference type="SUPFAM" id="SSF47648">
    <property type="entry name" value="Nucleoside phosphorylase/phosphoribosyltransferase N-terminal domain"/>
    <property type="match status" value="1"/>
</dbReference>
<dbReference type="Gene3D" id="3.40.1030.10">
    <property type="entry name" value="Nucleoside phosphorylase/phosphoribosyltransferase catalytic domain"/>
    <property type="match status" value="1"/>
</dbReference>
<dbReference type="SUPFAM" id="SSF52418">
    <property type="entry name" value="Nucleoside phosphorylase/phosphoribosyltransferase catalytic domain"/>
    <property type="match status" value="1"/>
</dbReference>
<evidence type="ECO:0000256" key="4">
    <source>
        <dbReference type="ARBA" id="ARBA00022676"/>
    </source>
</evidence>
<dbReference type="FunFam" id="3.40.1030.10:FF:000003">
    <property type="entry name" value="Pyrimidine-nucleoside phosphorylase"/>
    <property type="match status" value="1"/>
</dbReference>
<comment type="subunit">
    <text evidence="2">Homodimer.</text>
</comment>
<name>A0A1D8AS27_9BACT</name>
<protein>
    <recommendedName>
        <fullName evidence="3">thymidine phosphorylase</fullName>
        <ecNumber evidence="3">2.4.2.4</ecNumber>
    </recommendedName>
</protein>
<dbReference type="GO" id="GO:0006213">
    <property type="term" value="P:pyrimidine nucleoside metabolic process"/>
    <property type="evidence" value="ECO:0007669"/>
    <property type="project" value="InterPro"/>
</dbReference>
<dbReference type="InterPro" id="IPR013102">
    <property type="entry name" value="PYNP_C"/>
</dbReference>
<dbReference type="InterPro" id="IPR017459">
    <property type="entry name" value="Glycosyl_Trfase_fam3_N_dom"/>
</dbReference>
<dbReference type="SUPFAM" id="SSF54680">
    <property type="entry name" value="Pyrimidine nucleoside phosphorylase C-terminal domain"/>
    <property type="match status" value="1"/>
</dbReference>
<dbReference type="InterPro" id="IPR000312">
    <property type="entry name" value="Glycosyl_Trfase_fam3"/>
</dbReference>
<evidence type="ECO:0000313" key="9">
    <source>
        <dbReference type="Proteomes" id="UP000095228"/>
    </source>
</evidence>
<reference evidence="8 9" key="1">
    <citation type="submission" date="2016-06" db="EMBL/GenBank/DDBJ databases">
        <title>Three novel species with peptidoglycan cell walls form the new genus Lacunisphaera gen. nov. in the family Opitutaceae of the verrucomicrobial subdivision 4.</title>
        <authorList>
            <person name="Rast P."/>
            <person name="Gloeckner I."/>
            <person name="Jogler M."/>
            <person name="Boedeker C."/>
            <person name="Jeske O."/>
            <person name="Wiegand S."/>
            <person name="Reinhardt R."/>
            <person name="Schumann P."/>
            <person name="Rohde M."/>
            <person name="Spring S."/>
            <person name="Gloeckner F.O."/>
            <person name="Jogler C."/>
        </authorList>
    </citation>
    <scope>NUCLEOTIDE SEQUENCE [LARGE SCALE GENOMIC DNA]</scope>
    <source>
        <strain evidence="8 9">IG16b</strain>
    </source>
</reference>
<dbReference type="PANTHER" id="PTHR10515">
    <property type="entry name" value="THYMIDINE PHOSPHORYLASE"/>
    <property type="match status" value="1"/>
</dbReference>
<evidence type="ECO:0000256" key="6">
    <source>
        <dbReference type="ARBA" id="ARBA00048550"/>
    </source>
</evidence>
<keyword evidence="4 8" id="KW-0328">Glycosyltransferase</keyword>
<evidence type="ECO:0000256" key="1">
    <source>
        <dbReference type="ARBA" id="ARBA00006915"/>
    </source>
</evidence>
<organism evidence="8 9">
    <name type="scientific">Lacunisphaera limnophila</name>
    <dbReference type="NCBI Taxonomy" id="1838286"/>
    <lineage>
        <taxon>Bacteria</taxon>
        <taxon>Pseudomonadati</taxon>
        <taxon>Verrucomicrobiota</taxon>
        <taxon>Opitutia</taxon>
        <taxon>Opitutales</taxon>
        <taxon>Opitutaceae</taxon>
        <taxon>Lacunisphaera</taxon>
    </lineage>
</organism>
<evidence type="ECO:0000256" key="5">
    <source>
        <dbReference type="ARBA" id="ARBA00022679"/>
    </source>
</evidence>
<dbReference type="Pfam" id="PF02885">
    <property type="entry name" value="Glycos_trans_3N"/>
    <property type="match status" value="1"/>
</dbReference>
<evidence type="ECO:0000256" key="3">
    <source>
        <dbReference type="ARBA" id="ARBA00011892"/>
    </source>
</evidence>
<dbReference type="Gene3D" id="1.20.970.10">
    <property type="entry name" value="Transferase, Pyrimidine Nucleoside Phosphorylase, Chain C"/>
    <property type="match status" value="1"/>
</dbReference>
<evidence type="ECO:0000259" key="7">
    <source>
        <dbReference type="SMART" id="SM00941"/>
    </source>
</evidence>
<dbReference type="KEGG" id="obg:Verru16b_00757"/>
<dbReference type="InterPro" id="IPR035902">
    <property type="entry name" value="Nuc_phospho_transferase"/>
</dbReference>
<sequence>MSSFFPQDIIIKKRDGGALTRDEITFFARGVADGSFADYQATALLMAIFWRGMTPQETAWLTDAMLHSGEVIDLRDLPGAKVDKHSTGGVGDKVSLILAPLAAACGLKVPMMSGRGLGHTGGTLDKLEAIPGFRVQLTVPEFRAILQQTGLAMIGQTPQVVPADRKLYSLRDVTGTVECIPLICASIMSKKLAEGIDSLVLDVKFGRGAFMKRKEDALALARAMVETGRAAGKPVRAQLTAMNQPLGRAAGHTLEVIESIECLKGRGPADLMAVTFALTGHMLILGGLARDLAEAQLKMDAAIADGSALQKFRAMCTAQGGDARVVDDYTILPTAKIRVAIKAPAGATGFVSEVDALKCGHAIMALGGGRAAVTDKIDHAVGLADLIKLGEPVAPGTLLCTLHANDEARAARAEALVREAIRFSPTPPAPEALLQELIE</sequence>
<dbReference type="STRING" id="1838286.Verru16b_00757"/>
<dbReference type="PANTHER" id="PTHR10515:SF0">
    <property type="entry name" value="THYMIDINE PHOSPHORYLASE"/>
    <property type="match status" value="1"/>
</dbReference>
<dbReference type="Pfam" id="PF00591">
    <property type="entry name" value="Glycos_transf_3"/>
    <property type="match status" value="1"/>
</dbReference>
<comment type="catalytic activity">
    <reaction evidence="6">
        <text>thymidine + phosphate = 2-deoxy-alpha-D-ribose 1-phosphate + thymine</text>
        <dbReference type="Rhea" id="RHEA:16037"/>
        <dbReference type="ChEBI" id="CHEBI:17748"/>
        <dbReference type="ChEBI" id="CHEBI:17821"/>
        <dbReference type="ChEBI" id="CHEBI:43474"/>
        <dbReference type="ChEBI" id="CHEBI:57259"/>
        <dbReference type="EC" id="2.4.2.4"/>
    </reaction>
</comment>
<evidence type="ECO:0000313" key="8">
    <source>
        <dbReference type="EMBL" id="AOS43704.1"/>
    </source>
</evidence>
<keyword evidence="5 8" id="KW-0808">Transferase</keyword>
<dbReference type="InterPro" id="IPR000053">
    <property type="entry name" value="Thymidine/pyrmidine_PPase"/>
</dbReference>